<dbReference type="PANTHER" id="PTHR11732">
    <property type="entry name" value="ALDO/KETO REDUCTASE"/>
    <property type="match status" value="1"/>
</dbReference>
<dbReference type="InterPro" id="IPR036812">
    <property type="entry name" value="NAD(P)_OxRdtase_dom_sf"/>
</dbReference>
<keyword evidence="6" id="KW-1185">Reference proteome</keyword>
<proteinExistence type="inferred from homology"/>
<comment type="caution">
    <text evidence="5">The sequence shown here is derived from an EMBL/GenBank/DDBJ whole genome shotgun (WGS) entry which is preliminary data.</text>
</comment>
<organism evidence="5 6">
    <name type="scientific">Aromia moschata</name>
    <dbReference type="NCBI Taxonomy" id="1265417"/>
    <lineage>
        <taxon>Eukaryota</taxon>
        <taxon>Metazoa</taxon>
        <taxon>Ecdysozoa</taxon>
        <taxon>Arthropoda</taxon>
        <taxon>Hexapoda</taxon>
        <taxon>Insecta</taxon>
        <taxon>Pterygota</taxon>
        <taxon>Neoptera</taxon>
        <taxon>Endopterygota</taxon>
        <taxon>Coleoptera</taxon>
        <taxon>Polyphaga</taxon>
        <taxon>Cucujiformia</taxon>
        <taxon>Chrysomeloidea</taxon>
        <taxon>Cerambycidae</taxon>
        <taxon>Cerambycinae</taxon>
        <taxon>Callichromatini</taxon>
        <taxon>Aromia</taxon>
    </lineage>
</organism>
<evidence type="ECO:0000256" key="1">
    <source>
        <dbReference type="ARBA" id="ARBA00007905"/>
    </source>
</evidence>
<dbReference type="AlphaFoldDB" id="A0AAV8XEE4"/>
<dbReference type="InterPro" id="IPR018170">
    <property type="entry name" value="Aldo/ket_reductase_CS"/>
</dbReference>
<sequence>MCQYNVYQIVCDESTMAAKIFMDMRGGLRMPAIGLGTWQATDEPQLESALNTALEVGYRHIDTAFVYQNESVIGRVLKRWFSSNRLKREELFITTKLPMIGVHQDRVETFMEKSLENLQLKYVDLYLIHFPVGVKYVEGQIRPPIDDVQTENSDHLAIWKKMEEQVDAGRTRTIGVSNFSVRQIDRIMKAARIKPACLQAELHVYLQQRDLVQYCQQNGLLVVAYSPLGSPGYNKFAEMLGATSKKLPDMLHDPVIKKIADKYKKTNAQVMLRYLLQKHIVAIPKSVTPCRLKENIDVFDFALDDEDMKSMDDLNVGEDAHYEIIQNGHFQSETFHPKIFINNSSKKAAIKYLTFSPVRFRETMAAKFFMDMPGGLKMPSVGLGTWQATNEAELQTALNIALDIGYRHIDTAFLYQNEGVIGRVLKHWIASGKLKREDVFVTTKLPMQGVNQDRVEMFMKKSLENLQLEYVDLYLIHFPVGIKYKEGECLPAFDEVQLENTDHLAVWKKMEEQVDAGRTRAIGLSNFNVRQIEKIMRSARIKPACLQVEIHVYLPQRDLVQYCQRNGIVVVGYSPLGSPGHNKFITKVGLPPMKLPDMLHDHVIKSISDKHKKSPAQVMLRYLLQRNIVVIPKSITSARLTENIDVFDFNLDVADMRSLDNLEVGEEARVLDFKMFKG</sequence>
<evidence type="ECO:0000259" key="4">
    <source>
        <dbReference type="Pfam" id="PF00248"/>
    </source>
</evidence>
<evidence type="ECO:0000256" key="3">
    <source>
        <dbReference type="ARBA" id="ARBA00023002"/>
    </source>
</evidence>
<name>A0AAV8XEE4_9CUCU</name>
<dbReference type="PROSITE" id="PS00798">
    <property type="entry name" value="ALDOKETO_REDUCTASE_1"/>
    <property type="match status" value="2"/>
</dbReference>
<reference evidence="5" key="1">
    <citation type="journal article" date="2023" name="Insect Mol. Biol.">
        <title>Genome sequencing provides insights into the evolution of gene families encoding plant cell wall-degrading enzymes in longhorned beetles.</title>
        <authorList>
            <person name="Shin N.R."/>
            <person name="Okamura Y."/>
            <person name="Kirsch R."/>
            <person name="Pauchet Y."/>
        </authorList>
    </citation>
    <scope>NUCLEOTIDE SEQUENCE</scope>
    <source>
        <strain evidence="5">AMC_N1</strain>
    </source>
</reference>
<keyword evidence="3" id="KW-0560">Oxidoreductase</keyword>
<comment type="similarity">
    <text evidence="1">Belongs to the aldo/keto reductase family.</text>
</comment>
<accession>A0AAV8XEE4</accession>
<feature type="domain" description="NADP-dependent oxidoreductase" evidence="4">
    <location>
        <begin position="381"/>
        <end position="662"/>
    </location>
</feature>
<feature type="domain" description="NADP-dependent oxidoreductase" evidence="4">
    <location>
        <begin position="33"/>
        <end position="315"/>
    </location>
</feature>
<evidence type="ECO:0000256" key="2">
    <source>
        <dbReference type="ARBA" id="ARBA00022857"/>
    </source>
</evidence>
<dbReference type="InterPro" id="IPR023210">
    <property type="entry name" value="NADP_OxRdtase_dom"/>
</dbReference>
<dbReference type="Pfam" id="PF00248">
    <property type="entry name" value="Aldo_ket_red"/>
    <property type="match status" value="2"/>
</dbReference>
<evidence type="ECO:0000313" key="6">
    <source>
        <dbReference type="Proteomes" id="UP001162162"/>
    </source>
</evidence>
<keyword evidence="2" id="KW-0521">NADP</keyword>
<dbReference type="EMBL" id="JAPWTK010000711">
    <property type="protein sequence ID" value="KAJ8936793.1"/>
    <property type="molecule type" value="Genomic_DNA"/>
</dbReference>
<evidence type="ECO:0000313" key="5">
    <source>
        <dbReference type="EMBL" id="KAJ8936793.1"/>
    </source>
</evidence>
<dbReference type="PROSITE" id="PS00063">
    <property type="entry name" value="ALDOKETO_REDUCTASE_3"/>
    <property type="match status" value="2"/>
</dbReference>
<dbReference type="PROSITE" id="PS00062">
    <property type="entry name" value="ALDOKETO_REDUCTASE_2"/>
    <property type="match status" value="2"/>
</dbReference>
<dbReference type="SUPFAM" id="SSF51430">
    <property type="entry name" value="NAD(P)-linked oxidoreductase"/>
    <property type="match status" value="2"/>
</dbReference>
<dbReference type="FunFam" id="3.20.20.100:FF:000006">
    <property type="entry name" value="Aldo-keto reductase family 1 member A1"/>
    <property type="match status" value="2"/>
</dbReference>
<dbReference type="GO" id="GO:0016491">
    <property type="term" value="F:oxidoreductase activity"/>
    <property type="evidence" value="ECO:0007669"/>
    <property type="project" value="UniProtKB-KW"/>
</dbReference>
<protein>
    <recommendedName>
        <fullName evidence="4">NADP-dependent oxidoreductase domain-containing protein</fullName>
    </recommendedName>
</protein>
<gene>
    <name evidence="5" type="ORF">NQ318_021935</name>
</gene>
<dbReference type="Gene3D" id="3.20.20.100">
    <property type="entry name" value="NADP-dependent oxidoreductase domain"/>
    <property type="match status" value="2"/>
</dbReference>
<dbReference type="Proteomes" id="UP001162162">
    <property type="component" value="Unassembled WGS sequence"/>
</dbReference>
<dbReference type="InterPro" id="IPR020471">
    <property type="entry name" value="AKR"/>
</dbReference>
<dbReference type="PRINTS" id="PR00069">
    <property type="entry name" value="ALDKETRDTASE"/>
</dbReference>